<dbReference type="CDD" id="cd01714">
    <property type="entry name" value="ETF_beta"/>
    <property type="match status" value="1"/>
</dbReference>
<protein>
    <recommendedName>
        <fullName evidence="2">Electron transfer flavoprotein subunit beta</fullName>
    </recommendedName>
</protein>
<sequence>MNIVVLLKQTPDTESVIRIAADGKSIETQDLKWIINPYDEFAVEAALRLKEQHGGTVTIVSWGPQRVVEAIRTALAMGADKGLLIDDEALEGADSLGIAKVLAAAVQTLEPDIILCGHRAVDYDHNQRGPMVAELLGWPHLPLAVSLECDGTTVRIERPVEGGKMVLESSLPALITMGGSHAVWNPRYASLPGIMKAKKKPLEVKKLADLGLDPGECGGAAAKISLVGLEMPPERKPGKIINGNLDTEGKAKELVRLLREEAKVI</sequence>
<dbReference type="PANTHER" id="PTHR21294:SF8">
    <property type="entry name" value="ELECTRON TRANSFER FLAVOPROTEIN SUBUNIT BETA"/>
    <property type="match status" value="1"/>
</dbReference>
<evidence type="ECO:0000256" key="4">
    <source>
        <dbReference type="ARBA" id="ARBA00022982"/>
    </source>
</evidence>
<dbReference type="AlphaFoldDB" id="A0A1I4UM70"/>
<dbReference type="GO" id="GO:0009055">
    <property type="term" value="F:electron transfer activity"/>
    <property type="evidence" value="ECO:0007669"/>
    <property type="project" value="InterPro"/>
</dbReference>
<comment type="similarity">
    <text evidence="1">Belongs to the ETF beta-subunit/FixA family.</text>
</comment>
<dbReference type="Proteomes" id="UP000199611">
    <property type="component" value="Unassembled WGS sequence"/>
</dbReference>
<dbReference type="Pfam" id="PF01012">
    <property type="entry name" value="ETF"/>
    <property type="match status" value="1"/>
</dbReference>
<evidence type="ECO:0000313" key="7">
    <source>
        <dbReference type="Proteomes" id="UP000199611"/>
    </source>
</evidence>
<gene>
    <name evidence="6" type="ORF">SAMN05660836_01873</name>
</gene>
<evidence type="ECO:0000313" key="6">
    <source>
        <dbReference type="EMBL" id="SFM90011.1"/>
    </source>
</evidence>
<accession>A0A1I4UM70</accession>
<keyword evidence="3" id="KW-0813">Transport</keyword>
<dbReference type="EMBL" id="FOUU01000006">
    <property type="protein sequence ID" value="SFM90011.1"/>
    <property type="molecule type" value="Genomic_DNA"/>
</dbReference>
<feature type="domain" description="Electron transfer flavoprotein alpha/beta-subunit N-terminal" evidence="5">
    <location>
        <begin position="23"/>
        <end position="214"/>
    </location>
</feature>
<reference evidence="6 7" key="1">
    <citation type="submission" date="2016-10" db="EMBL/GenBank/DDBJ databases">
        <authorList>
            <person name="de Groot N.N."/>
        </authorList>
    </citation>
    <scope>NUCLEOTIDE SEQUENCE [LARGE SCALE GENOMIC DNA]</scope>
    <source>
        <strain evidence="6 7">DSM 9990</strain>
    </source>
</reference>
<dbReference type="PIRSF" id="PIRSF000090">
    <property type="entry name" value="Beta-ETF"/>
    <property type="match status" value="1"/>
</dbReference>
<dbReference type="OrthoDB" id="9781325at2"/>
<evidence type="ECO:0000256" key="1">
    <source>
        <dbReference type="ARBA" id="ARBA00007557"/>
    </source>
</evidence>
<dbReference type="PANTHER" id="PTHR21294">
    <property type="entry name" value="ELECTRON TRANSFER FLAVOPROTEIN BETA-SUBUNIT"/>
    <property type="match status" value="1"/>
</dbReference>
<dbReference type="SMART" id="SM00893">
    <property type="entry name" value="ETF"/>
    <property type="match status" value="1"/>
</dbReference>
<keyword evidence="7" id="KW-1185">Reference proteome</keyword>
<evidence type="ECO:0000259" key="5">
    <source>
        <dbReference type="SMART" id="SM00893"/>
    </source>
</evidence>
<dbReference type="STRING" id="39841.SAMN05660836_01873"/>
<dbReference type="Gene3D" id="3.40.50.620">
    <property type="entry name" value="HUPs"/>
    <property type="match status" value="1"/>
</dbReference>
<dbReference type="InterPro" id="IPR033948">
    <property type="entry name" value="ETF_beta_N"/>
</dbReference>
<keyword evidence="4" id="KW-0249">Electron transport</keyword>
<dbReference type="SUPFAM" id="SSF52402">
    <property type="entry name" value="Adenine nucleotide alpha hydrolases-like"/>
    <property type="match status" value="1"/>
</dbReference>
<dbReference type="InterPro" id="IPR014729">
    <property type="entry name" value="Rossmann-like_a/b/a_fold"/>
</dbReference>
<dbReference type="InterPro" id="IPR012255">
    <property type="entry name" value="ETF_b"/>
</dbReference>
<dbReference type="InterPro" id="IPR014730">
    <property type="entry name" value="ETF_a/b_N"/>
</dbReference>
<evidence type="ECO:0000256" key="3">
    <source>
        <dbReference type="ARBA" id="ARBA00022448"/>
    </source>
</evidence>
<organism evidence="6 7">
    <name type="scientific">Thermodesulforhabdus norvegica</name>
    <dbReference type="NCBI Taxonomy" id="39841"/>
    <lineage>
        <taxon>Bacteria</taxon>
        <taxon>Pseudomonadati</taxon>
        <taxon>Thermodesulfobacteriota</taxon>
        <taxon>Syntrophobacteria</taxon>
        <taxon>Syntrophobacterales</taxon>
        <taxon>Thermodesulforhabdaceae</taxon>
        <taxon>Thermodesulforhabdus</taxon>
    </lineage>
</organism>
<dbReference type="RefSeq" id="WP_093395273.1">
    <property type="nucleotide sequence ID" value="NZ_FOUU01000006.1"/>
</dbReference>
<evidence type="ECO:0000256" key="2">
    <source>
        <dbReference type="ARBA" id="ARBA00016797"/>
    </source>
</evidence>
<name>A0A1I4UM70_9BACT</name>
<proteinExistence type="inferred from homology"/>